<evidence type="ECO:0000256" key="7">
    <source>
        <dbReference type="ARBA" id="ARBA00048741"/>
    </source>
</evidence>
<dbReference type="PROSITE" id="PS51278">
    <property type="entry name" value="GATASE_TYPE_2"/>
    <property type="match status" value="1"/>
</dbReference>
<gene>
    <name evidence="12" type="primary">asnB</name>
    <name evidence="12" type="ORF">EAS61_20365</name>
</gene>
<comment type="similarity">
    <text evidence="2">Belongs to the asparagine synthetase family.</text>
</comment>
<feature type="binding site" evidence="9">
    <location>
        <position position="301"/>
    </location>
    <ligand>
        <name>ATP</name>
        <dbReference type="ChEBI" id="CHEBI:30616"/>
    </ligand>
</feature>
<protein>
    <recommendedName>
        <fullName evidence="3">asparagine synthase (glutamine-hydrolyzing)</fullName>
        <ecNumber evidence="3">6.3.5.4</ecNumber>
    </recommendedName>
</protein>
<dbReference type="InterPro" id="IPR006426">
    <property type="entry name" value="Asn_synth_AEB"/>
</dbReference>
<dbReference type="GO" id="GO:0005829">
    <property type="term" value="C:cytosol"/>
    <property type="evidence" value="ECO:0007669"/>
    <property type="project" value="TreeGrafter"/>
</dbReference>
<dbReference type="Gene3D" id="3.40.50.620">
    <property type="entry name" value="HUPs"/>
    <property type="match status" value="2"/>
</dbReference>
<keyword evidence="6 8" id="KW-0315">Glutamine amidotransferase</keyword>
<feature type="site" description="Important for beta-aspartyl-AMP intermediate formation" evidence="10">
    <location>
        <position position="376"/>
    </location>
</feature>
<evidence type="ECO:0000313" key="12">
    <source>
        <dbReference type="EMBL" id="RXG94523.1"/>
    </source>
</evidence>
<dbReference type="InterPro" id="IPR033738">
    <property type="entry name" value="AsnB_N"/>
</dbReference>
<name>A0A4Q0QLB5_9BRAD</name>
<dbReference type="CDD" id="cd01991">
    <property type="entry name" value="Asn_synthase_B_C"/>
    <property type="match status" value="1"/>
</dbReference>
<evidence type="ECO:0000259" key="11">
    <source>
        <dbReference type="PROSITE" id="PS51278"/>
    </source>
</evidence>
<comment type="catalytic activity">
    <reaction evidence="7">
        <text>L-aspartate + L-glutamine + ATP + H2O = L-asparagine + L-glutamate + AMP + diphosphate + H(+)</text>
        <dbReference type="Rhea" id="RHEA:12228"/>
        <dbReference type="ChEBI" id="CHEBI:15377"/>
        <dbReference type="ChEBI" id="CHEBI:15378"/>
        <dbReference type="ChEBI" id="CHEBI:29985"/>
        <dbReference type="ChEBI" id="CHEBI:29991"/>
        <dbReference type="ChEBI" id="CHEBI:30616"/>
        <dbReference type="ChEBI" id="CHEBI:33019"/>
        <dbReference type="ChEBI" id="CHEBI:58048"/>
        <dbReference type="ChEBI" id="CHEBI:58359"/>
        <dbReference type="ChEBI" id="CHEBI:456215"/>
        <dbReference type="EC" id="6.3.5.4"/>
    </reaction>
</comment>
<keyword evidence="8" id="KW-0061">Asparagine biosynthesis</keyword>
<dbReference type="GO" id="GO:0004066">
    <property type="term" value="F:asparagine synthase (glutamine-hydrolyzing) activity"/>
    <property type="evidence" value="ECO:0007669"/>
    <property type="project" value="UniProtKB-EC"/>
</dbReference>
<evidence type="ECO:0000256" key="1">
    <source>
        <dbReference type="ARBA" id="ARBA00005187"/>
    </source>
</evidence>
<feature type="binding site" evidence="9">
    <location>
        <begin position="374"/>
        <end position="375"/>
    </location>
    <ligand>
        <name>ATP</name>
        <dbReference type="ChEBI" id="CHEBI:30616"/>
    </ligand>
</feature>
<dbReference type="InterPro" id="IPR029055">
    <property type="entry name" value="Ntn_hydrolases_N"/>
</dbReference>
<dbReference type="InterPro" id="IPR001962">
    <property type="entry name" value="Asn_synthase"/>
</dbReference>
<evidence type="ECO:0000256" key="9">
    <source>
        <dbReference type="PIRSR" id="PIRSR001589-2"/>
    </source>
</evidence>
<evidence type="ECO:0000256" key="6">
    <source>
        <dbReference type="ARBA" id="ARBA00022962"/>
    </source>
</evidence>
<evidence type="ECO:0000256" key="10">
    <source>
        <dbReference type="PIRSR" id="PIRSR001589-3"/>
    </source>
</evidence>
<dbReference type="Gene3D" id="3.60.20.10">
    <property type="entry name" value="Glutamine Phosphoribosylpyrophosphate, subunit 1, domain 1"/>
    <property type="match status" value="1"/>
</dbReference>
<dbReference type="PANTHER" id="PTHR43284:SF1">
    <property type="entry name" value="ASPARAGINE SYNTHETASE"/>
    <property type="match status" value="1"/>
</dbReference>
<dbReference type="AlphaFoldDB" id="A0A4Q0QLB5"/>
<dbReference type="SUPFAM" id="SSF52402">
    <property type="entry name" value="Adenine nucleotide alpha hydrolases-like"/>
    <property type="match status" value="1"/>
</dbReference>
<proteinExistence type="inferred from homology"/>
<keyword evidence="5 9" id="KW-0067">ATP-binding</keyword>
<keyword evidence="12" id="KW-0436">Ligase</keyword>
<reference evidence="12 13" key="1">
    <citation type="submission" date="2018-11" db="EMBL/GenBank/DDBJ databases">
        <title>Bradyrhizobium sp. nov., isolated from effective nodules of peanut in China.</title>
        <authorList>
            <person name="Li Y."/>
        </authorList>
    </citation>
    <scope>NUCLEOTIDE SEQUENCE [LARGE SCALE GENOMIC DNA]</scope>
    <source>
        <strain evidence="12 13">CCBAU 51770</strain>
    </source>
</reference>
<comment type="caution">
    <text evidence="12">The sequence shown here is derived from an EMBL/GenBank/DDBJ whole genome shotgun (WGS) entry which is preliminary data.</text>
</comment>
<evidence type="ECO:0000256" key="2">
    <source>
        <dbReference type="ARBA" id="ARBA00005752"/>
    </source>
</evidence>
<dbReference type="CDD" id="cd00712">
    <property type="entry name" value="AsnB"/>
    <property type="match status" value="1"/>
</dbReference>
<dbReference type="InterPro" id="IPR017932">
    <property type="entry name" value="GATase_2_dom"/>
</dbReference>
<dbReference type="PIRSF" id="PIRSF001589">
    <property type="entry name" value="Asn_synthetase_glu-h"/>
    <property type="match status" value="1"/>
</dbReference>
<dbReference type="Proteomes" id="UP000290174">
    <property type="component" value="Unassembled WGS sequence"/>
</dbReference>
<evidence type="ECO:0000256" key="4">
    <source>
        <dbReference type="ARBA" id="ARBA00022741"/>
    </source>
</evidence>
<sequence>MCGIAGFLRLQQGGRGPLSQRVLDEMTDSLAYRGPDSRGTWLDNERGVGLGHRRLAIRDLTPTGAQPMTSGCGRFVIIYNGEVYSHNEIAADLERTNRRLKGHSDTEIILEACAEWGIENVVPRLIGMFAIALYDKQTRELVLLRDRLGIKPLYWSVIDGVLTFGSELKALRAVPGWAPVLDRNAMGSFMRHNYIPAPFTIYKDTYKLEPGTMLKTGVGGEVSIERFWNLRGLVEKSVGSKSKIDEADAINRLDALLSDAVRRRLVADVPIGSLLSGGIDSSLVTALMAETADRKINTFSIGFAEKGFDEAPFAREVARHIGTDHTELYADASHALDMVEHLPQWYDEPFADSSQLPTALVCELTRQHVKVVLSGDGGDELFAGYSRYSHALDMRKAARPATAALRSVLARGLRAVPTRALDQIGQVLPARWRINGLGSKVERYAPAILADDPDTLYRGILSHWHSPDDLVIGASETKGVLWDKRLRSGVPNFLDRMMLIDTLTYLPDDILTKVDRASMIVGLEARVPLLDHRVVEFSWTLPRHMKYRDGVAKWALREVLYRRVPPALLDRPKMGFGVPLAEWLRGPLRGWAEELLAEKRLKDQELFSPAPIRERWQAHLAGANWAYPLWNVLMAQAWLSANPEVSL</sequence>
<organism evidence="12 13">
    <name type="scientific">Bradyrhizobium zhanjiangense</name>
    <dbReference type="NCBI Taxonomy" id="1325107"/>
    <lineage>
        <taxon>Bacteria</taxon>
        <taxon>Pseudomonadati</taxon>
        <taxon>Pseudomonadota</taxon>
        <taxon>Alphaproteobacteria</taxon>
        <taxon>Hyphomicrobiales</taxon>
        <taxon>Nitrobacteraceae</taxon>
        <taxon>Bradyrhizobium</taxon>
    </lineage>
</organism>
<evidence type="ECO:0000313" key="13">
    <source>
        <dbReference type="Proteomes" id="UP000290174"/>
    </source>
</evidence>
<dbReference type="RefSeq" id="WP_128932693.1">
    <property type="nucleotide sequence ID" value="NZ_CP022221.1"/>
</dbReference>
<feature type="binding site" evidence="9">
    <location>
        <position position="105"/>
    </location>
    <ligand>
        <name>L-glutamine</name>
        <dbReference type="ChEBI" id="CHEBI:58359"/>
    </ligand>
</feature>
<keyword evidence="8" id="KW-0028">Amino-acid biosynthesis</keyword>
<dbReference type="Pfam" id="PF13522">
    <property type="entry name" value="GATase_6"/>
    <property type="match status" value="1"/>
</dbReference>
<dbReference type="EC" id="6.3.5.4" evidence="3"/>
<evidence type="ECO:0000256" key="5">
    <source>
        <dbReference type="ARBA" id="ARBA00022840"/>
    </source>
</evidence>
<dbReference type="Pfam" id="PF00733">
    <property type="entry name" value="Asn_synthase"/>
    <property type="match status" value="1"/>
</dbReference>
<dbReference type="NCBIfam" id="TIGR01536">
    <property type="entry name" value="asn_synth_AEB"/>
    <property type="match status" value="1"/>
</dbReference>
<evidence type="ECO:0000256" key="8">
    <source>
        <dbReference type="PIRSR" id="PIRSR001589-1"/>
    </source>
</evidence>
<comment type="pathway">
    <text evidence="1">Amino-acid biosynthesis; L-asparagine biosynthesis; L-asparagine from L-aspartate (L-Gln route): step 1/1.</text>
</comment>
<feature type="binding site" evidence="9">
    <location>
        <position position="274"/>
    </location>
    <ligand>
        <name>ATP</name>
        <dbReference type="ChEBI" id="CHEBI:30616"/>
    </ligand>
</feature>
<dbReference type="InterPro" id="IPR051786">
    <property type="entry name" value="ASN_synthetase/amidase"/>
</dbReference>
<dbReference type="GO" id="GO:0006529">
    <property type="term" value="P:asparagine biosynthetic process"/>
    <property type="evidence" value="ECO:0007669"/>
    <property type="project" value="UniProtKB-KW"/>
</dbReference>
<feature type="domain" description="Glutamine amidotransferase type-2" evidence="11">
    <location>
        <begin position="2"/>
        <end position="219"/>
    </location>
</feature>
<dbReference type="PANTHER" id="PTHR43284">
    <property type="entry name" value="ASPARAGINE SYNTHETASE (GLUTAMINE-HYDROLYZING)"/>
    <property type="match status" value="1"/>
</dbReference>
<dbReference type="EMBL" id="RKMK01000018">
    <property type="protein sequence ID" value="RXG94523.1"/>
    <property type="molecule type" value="Genomic_DNA"/>
</dbReference>
<keyword evidence="4 9" id="KW-0547">Nucleotide-binding</keyword>
<dbReference type="GO" id="GO:0005524">
    <property type="term" value="F:ATP binding"/>
    <property type="evidence" value="ECO:0007669"/>
    <property type="project" value="UniProtKB-KW"/>
</dbReference>
<dbReference type="InterPro" id="IPR014729">
    <property type="entry name" value="Rossmann-like_a/b/a_fold"/>
</dbReference>
<evidence type="ECO:0000256" key="3">
    <source>
        <dbReference type="ARBA" id="ARBA00012737"/>
    </source>
</evidence>
<feature type="active site" description="For GATase activity" evidence="8">
    <location>
        <position position="2"/>
    </location>
</feature>
<accession>A0A4Q0QLB5</accession>
<dbReference type="SUPFAM" id="SSF56235">
    <property type="entry name" value="N-terminal nucleophile aminohydrolases (Ntn hydrolases)"/>
    <property type="match status" value="1"/>
</dbReference>